<name>A0A109JSC1_9BRAD</name>
<dbReference type="OrthoDB" id="2313602at2"/>
<dbReference type="Proteomes" id="UP000057737">
    <property type="component" value="Unassembled WGS sequence"/>
</dbReference>
<dbReference type="InterPro" id="IPR002734">
    <property type="entry name" value="RibDG_C"/>
</dbReference>
<organism evidence="2 3">
    <name type="scientific">Bradyrhizobium macuxiense</name>
    <dbReference type="NCBI Taxonomy" id="1755647"/>
    <lineage>
        <taxon>Bacteria</taxon>
        <taxon>Pseudomonadati</taxon>
        <taxon>Pseudomonadota</taxon>
        <taxon>Alphaproteobacteria</taxon>
        <taxon>Hyphomicrobiales</taxon>
        <taxon>Nitrobacteraceae</taxon>
        <taxon>Bradyrhizobium</taxon>
    </lineage>
</organism>
<dbReference type="RefSeq" id="WP_066508483.1">
    <property type="nucleotide sequence ID" value="NZ_LNCU01000073.1"/>
</dbReference>
<reference evidence="2 3" key="1">
    <citation type="submission" date="2015-11" db="EMBL/GenBank/DDBJ databases">
        <title>Draft Genome Sequence of the Strain BR 10303 (Bradyrhizobium sp.) isolated from nodules of Centrolobium paraense.</title>
        <authorList>
            <person name="Zelli J.E."/>
            <person name="Simoes-Araujo J.L."/>
            <person name="Barauna A.C."/>
            <person name="Silva K."/>
        </authorList>
    </citation>
    <scope>NUCLEOTIDE SEQUENCE [LARGE SCALE GENOMIC DNA]</scope>
    <source>
        <strain evidence="2 3">BR 10303</strain>
    </source>
</reference>
<dbReference type="Pfam" id="PF01872">
    <property type="entry name" value="RibD_C"/>
    <property type="match status" value="1"/>
</dbReference>
<dbReference type="EMBL" id="LNCU01000073">
    <property type="protein sequence ID" value="KWV54073.1"/>
    <property type="molecule type" value="Genomic_DNA"/>
</dbReference>
<dbReference type="GO" id="GO:0008703">
    <property type="term" value="F:5-amino-6-(5-phosphoribosylamino)uracil reductase activity"/>
    <property type="evidence" value="ECO:0007669"/>
    <property type="project" value="InterPro"/>
</dbReference>
<feature type="domain" description="Bacterial bifunctional deaminase-reductase C-terminal" evidence="1">
    <location>
        <begin position="7"/>
        <end position="193"/>
    </location>
</feature>
<dbReference type="AlphaFoldDB" id="A0A109JSC1"/>
<proteinExistence type="predicted"/>
<gene>
    <name evidence="2" type="ORF">AS156_07515</name>
</gene>
<comment type="caution">
    <text evidence="2">The sequence shown here is derived from an EMBL/GenBank/DDBJ whole genome shotgun (WGS) entry which is preliminary data.</text>
</comment>
<dbReference type="InterPro" id="IPR024072">
    <property type="entry name" value="DHFR-like_dom_sf"/>
</dbReference>
<dbReference type="SUPFAM" id="SSF53597">
    <property type="entry name" value="Dihydrofolate reductase-like"/>
    <property type="match status" value="1"/>
</dbReference>
<accession>A0A109JSC1</accession>
<dbReference type="Gene3D" id="3.40.430.10">
    <property type="entry name" value="Dihydrofolate Reductase, subunit A"/>
    <property type="match status" value="1"/>
</dbReference>
<dbReference type="PANTHER" id="PTHR38011">
    <property type="entry name" value="DIHYDROFOLATE REDUCTASE FAMILY PROTEIN (AFU_ORTHOLOGUE AFUA_8G06820)"/>
    <property type="match status" value="1"/>
</dbReference>
<protein>
    <submittedName>
        <fullName evidence="2">Deaminase</fullName>
    </submittedName>
</protein>
<evidence type="ECO:0000259" key="1">
    <source>
        <dbReference type="Pfam" id="PF01872"/>
    </source>
</evidence>
<dbReference type="GO" id="GO:0009231">
    <property type="term" value="P:riboflavin biosynthetic process"/>
    <property type="evidence" value="ECO:0007669"/>
    <property type="project" value="InterPro"/>
</dbReference>
<sequence length="217" mass="23703">MGKVRTSAFTVSIDGFGAAPRQSLEHPFGEGGLALPASWFFETRTFREMFGPGGGTTGLDDEIARKSMENIGAWILGRNMFGPIRGPWPDHSWKGWWGDNPPYHTPVFVLTHHVRPDLEMEGGTTFHFVNEGVEATLERARAVAQGKDIRVGGGVSVVRQFLQARLLDELNLVLPPVVLGQGESLFSGLDLPKLGYVVDSHVASPNATHVTFVRKPS</sequence>
<evidence type="ECO:0000313" key="2">
    <source>
        <dbReference type="EMBL" id="KWV54073.1"/>
    </source>
</evidence>
<dbReference type="InterPro" id="IPR050765">
    <property type="entry name" value="Riboflavin_Biosynth_HTPR"/>
</dbReference>
<evidence type="ECO:0000313" key="3">
    <source>
        <dbReference type="Proteomes" id="UP000057737"/>
    </source>
</evidence>
<dbReference type="PANTHER" id="PTHR38011:SF12">
    <property type="entry name" value="BIFUNCTIONAL DEAMINASE-REDUCTASE DOMAIN PROTEIN"/>
    <property type="match status" value="1"/>
</dbReference>
<keyword evidence="3" id="KW-1185">Reference proteome</keyword>